<proteinExistence type="inferred from homology"/>
<dbReference type="GO" id="GO:0004174">
    <property type="term" value="F:electron-transferring-flavoprotein dehydrogenase activity"/>
    <property type="evidence" value="ECO:0007669"/>
    <property type="project" value="TreeGrafter"/>
</dbReference>
<comment type="similarity">
    <text evidence="1">Belongs to the FAD-dependent oxidoreductase family.</text>
</comment>
<dbReference type="GO" id="GO:0050660">
    <property type="term" value="F:flavin adenine dinucleotide binding"/>
    <property type="evidence" value="ECO:0007669"/>
    <property type="project" value="TreeGrafter"/>
</dbReference>
<keyword evidence="5" id="KW-0812">Transmembrane</keyword>
<evidence type="ECO:0000256" key="3">
    <source>
        <dbReference type="ARBA" id="ARBA00022827"/>
    </source>
</evidence>
<evidence type="ECO:0000256" key="4">
    <source>
        <dbReference type="ARBA" id="ARBA00023002"/>
    </source>
</evidence>
<dbReference type="PRINTS" id="PR00368">
    <property type="entry name" value="FADPNR"/>
</dbReference>
<evidence type="ECO:0000256" key="2">
    <source>
        <dbReference type="ARBA" id="ARBA00022630"/>
    </source>
</evidence>
<dbReference type="PANTHER" id="PTHR43735:SF3">
    <property type="entry name" value="FERROPTOSIS SUPPRESSOR PROTEIN 1"/>
    <property type="match status" value="1"/>
</dbReference>
<dbReference type="Proteomes" id="UP001202479">
    <property type="component" value="Unassembled WGS sequence"/>
</dbReference>
<name>A0AAI9SZ27_9ASCO</name>
<keyword evidence="5" id="KW-1133">Transmembrane helix</keyword>
<dbReference type="GO" id="GO:0005737">
    <property type="term" value="C:cytoplasm"/>
    <property type="evidence" value="ECO:0007669"/>
    <property type="project" value="TreeGrafter"/>
</dbReference>
<dbReference type="AlphaFoldDB" id="A0AAI9SZ27"/>
<dbReference type="SUPFAM" id="SSF51905">
    <property type="entry name" value="FAD/NAD(P)-binding domain"/>
    <property type="match status" value="2"/>
</dbReference>
<gene>
    <name evidence="7" type="ORF">KGF56_001942</name>
</gene>
<keyword evidence="3" id="KW-0274">FAD</keyword>
<comment type="caution">
    <text evidence="7">The sequence shown here is derived from an EMBL/GenBank/DDBJ whole genome shotgun (WGS) entry which is preliminary data.</text>
</comment>
<keyword evidence="2" id="KW-0285">Flavoprotein</keyword>
<dbReference type="Gene3D" id="3.50.50.100">
    <property type="match status" value="1"/>
</dbReference>
<dbReference type="PANTHER" id="PTHR43735">
    <property type="entry name" value="APOPTOSIS-INDUCING FACTOR 1"/>
    <property type="match status" value="1"/>
</dbReference>
<dbReference type="GeneID" id="73379559"/>
<keyword evidence="4" id="KW-0560">Oxidoreductase</keyword>
<evidence type="ECO:0000256" key="1">
    <source>
        <dbReference type="ARBA" id="ARBA00006442"/>
    </source>
</evidence>
<keyword evidence="5" id="KW-0472">Membrane</keyword>
<keyword evidence="8" id="KW-1185">Reference proteome</keyword>
<sequence length="374" mass="41584">MSNSKEVIIIGGSYAAILALKTLFLAGTPNLKITIISPNEKAFFNVAAPRLLVDNDYSDKTLVPLKDTIEKLSRQSSSRNRQVRHVKSRVESLDLDGKQLTISSGQVLDYDYLIVASGSRSSSSLWKLDNLHDYDYIINKIDKTREKIKQAESIAIIGGGSTGVETAGEIGNAYKGEKKRIVLYTGSSGPLSNSLPKHLSDTATNKLKQLGVEVVNNQRVSTNDGKEIIFEDGTQKSEKFDLVIEAQKLTPNTEFMPKSELDENQWVVTDEYFRLINHHNVICLGDVLALGIHSIVDLTYNQKPVFTKVIANEILEQGHIELQAYRAPTKMTMIVPIGKSGGVGVLFGWSLPNFVIWFVKARDFMINKARDYFS</sequence>
<reference evidence="7" key="1">
    <citation type="journal article" date="2022" name="DNA Res.">
        <title>Genome analysis of five recently described species of the CUG-Ser clade uncovers Candida theae as a new hybrid lineage with pathogenic potential in the Candida parapsilosis species complex.</title>
        <authorList>
            <person name="Mixao V."/>
            <person name="Del Olmo V."/>
            <person name="Hegedusova E."/>
            <person name="Saus E."/>
            <person name="Pryszcz L."/>
            <person name="Cillingova A."/>
            <person name="Nosek J."/>
            <person name="Gabaldon T."/>
        </authorList>
    </citation>
    <scope>NUCLEOTIDE SEQUENCE</scope>
    <source>
        <strain evidence="7">CBS 10844</strain>
    </source>
</reference>
<evidence type="ECO:0000256" key="5">
    <source>
        <dbReference type="SAM" id="Phobius"/>
    </source>
</evidence>
<evidence type="ECO:0000259" key="6">
    <source>
        <dbReference type="Pfam" id="PF07992"/>
    </source>
</evidence>
<feature type="domain" description="FAD/NAD(P)-binding" evidence="6">
    <location>
        <begin position="6"/>
        <end position="293"/>
    </location>
</feature>
<dbReference type="Pfam" id="PF07992">
    <property type="entry name" value="Pyr_redox_2"/>
    <property type="match status" value="1"/>
</dbReference>
<evidence type="ECO:0000313" key="8">
    <source>
        <dbReference type="Proteomes" id="UP001202479"/>
    </source>
</evidence>
<protein>
    <recommendedName>
        <fullName evidence="6">FAD/NAD(P)-binding domain-containing protein</fullName>
    </recommendedName>
</protein>
<dbReference type="RefSeq" id="XP_049180995.1">
    <property type="nucleotide sequence ID" value="XM_049323117.1"/>
</dbReference>
<organism evidence="7 8">
    <name type="scientific">Candida oxycetoniae</name>
    <dbReference type="NCBI Taxonomy" id="497107"/>
    <lineage>
        <taxon>Eukaryota</taxon>
        <taxon>Fungi</taxon>
        <taxon>Dikarya</taxon>
        <taxon>Ascomycota</taxon>
        <taxon>Saccharomycotina</taxon>
        <taxon>Pichiomycetes</taxon>
        <taxon>Debaryomycetaceae</taxon>
        <taxon>Candida/Lodderomyces clade</taxon>
        <taxon>Candida</taxon>
    </lineage>
</organism>
<dbReference type="EMBL" id="JAHUZD010000055">
    <property type="protein sequence ID" value="KAI3405250.2"/>
    <property type="molecule type" value="Genomic_DNA"/>
</dbReference>
<accession>A0AAI9SZ27</accession>
<evidence type="ECO:0000313" key="7">
    <source>
        <dbReference type="EMBL" id="KAI3405250.2"/>
    </source>
</evidence>
<dbReference type="InterPro" id="IPR036188">
    <property type="entry name" value="FAD/NAD-bd_sf"/>
</dbReference>
<dbReference type="InterPro" id="IPR023753">
    <property type="entry name" value="FAD/NAD-binding_dom"/>
</dbReference>
<feature type="transmembrane region" description="Helical" evidence="5">
    <location>
        <begin position="7"/>
        <end position="27"/>
    </location>
</feature>